<evidence type="ECO:0000313" key="1">
    <source>
        <dbReference type="EMBL" id="NYE07572.1"/>
    </source>
</evidence>
<protein>
    <submittedName>
        <fullName evidence="1">Nucleotidyltransferase component of viral defense system</fullName>
    </submittedName>
</protein>
<dbReference type="EMBL" id="JACCBX010000009">
    <property type="protein sequence ID" value="NYE07572.1"/>
    <property type="molecule type" value="Genomic_DNA"/>
</dbReference>
<accession>A0A852TFM8</accession>
<evidence type="ECO:0000313" key="2">
    <source>
        <dbReference type="Proteomes" id="UP000548423"/>
    </source>
</evidence>
<name>A0A852TFM8_9BACI</name>
<gene>
    <name evidence="1" type="ORF">F4694_004383</name>
</gene>
<organism evidence="1 2">
    <name type="scientific">Neobacillus niacini</name>
    <dbReference type="NCBI Taxonomy" id="86668"/>
    <lineage>
        <taxon>Bacteria</taxon>
        <taxon>Bacillati</taxon>
        <taxon>Bacillota</taxon>
        <taxon>Bacilli</taxon>
        <taxon>Bacillales</taxon>
        <taxon>Bacillaceae</taxon>
        <taxon>Neobacillus</taxon>
    </lineage>
</organism>
<proteinExistence type="predicted"/>
<dbReference type="GO" id="GO:0016740">
    <property type="term" value="F:transferase activity"/>
    <property type="evidence" value="ECO:0007669"/>
    <property type="project" value="UniProtKB-KW"/>
</dbReference>
<dbReference type="Proteomes" id="UP000548423">
    <property type="component" value="Unassembled WGS sequence"/>
</dbReference>
<sequence length="119" mass="13870">MNNEVVEIGANCVVRIGNRFFLLVEIEVEDIDLEEFVFIRISEREFRTLIRAGVQRCTIRERIPRNNAEFICVLIENGQAFLVFDVENNQDEAVLVRISLTRAEELIRRGAMRCTVINR</sequence>
<reference evidence="2" key="1">
    <citation type="submission" date="2020-07" db="EMBL/GenBank/DDBJ databases">
        <authorList>
            <person name="Partida-Martinez L."/>
            <person name="Huntemann M."/>
            <person name="Clum A."/>
            <person name="Wang J."/>
            <person name="Palaniappan K."/>
            <person name="Ritter S."/>
            <person name="Chen I.-M."/>
            <person name="Stamatis D."/>
            <person name="Reddy T."/>
            <person name="O'Malley R."/>
            <person name="Daum C."/>
            <person name="Shapiro N."/>
            <person name="Ivanova N."/>
            <person name="Kyrpides N."/>
            <person name="Woyke T."/>
        </authorList>
    </citation>
    <scope>NUCLEOTIDE SEQUENCE [LARGE SCALE GENOMIC DNA]</scope>
    <source>
        <strain evidence="2">AT2.8</strain>
    </source>
</reference>
<reference evidence="2" key="2">
    <citation type="submission" date="2020-08" db="EMBL/GenBank/DDBJ databases">
        <title>The Agave Microbiome: Exploring the role of microbial communities in plant adaptations to desert environments.</title>
        <authorList>
            <person name="Partida-Martinez L.P."/>
        </authorList>
    </citation>
    <scope>NUCLEOTIDE SEQUENCE [LARGE SCALE GENOMIC DNA]</scope>
    <source>
        <strain evidence="2">AT2.8</strain>
    </source>
</reference>
<comment type="caution">
    <text evidence="1">The sequence shown here is derived from an EMBL/GenBank/DDBJ whole genome shotgun (WGS) entry which is preliminary data.</text>
</comment>
<dbReference type="AlphaFoldDB" id="A0A852TFM8"/>